<protein>
    <submittedName>
        <fullName evidence="4">Chromate reductase</fullName>
    </submittedName>
</protein>
<sequence>MTAPAQRVLCLSGSLRRTSSNTAALQAARQLAPSTIDLELYEGLGALPLFNPDDEMAAVPASVSALREAVGRADALLIACPEYAHGVPGAFKNLLDWLVGSLEFPGKPVLLLNTAARGSYHAQEALAEILVTMSAQLLAPQPVLVALPGAGCSAAQVLVSAERCAELQAALDVLVEALPVA</sequence>
<dbReference type="InterPro" id="IPR005025">
    <property type="entry name" value="FMN_Rdtase-like_dom"/>
</dbReference>
<name>A0ABV2PSV1_9GAMM</name>
<evidence type="ECO:0000259" key="3">
    <source>
        <dbReference type="Pfam" id="PF03358"/>
    </source>
</evidence>
<dbReference type="PANTHER" id="PTHR30543">
    <property type="entry name" value="CHROMATE REDUCTASE"/>
    <property type="match status" value="1"/>
</dbReference>
<dbReference type="EMBL" id="JBEPSD010000001">
    <property type="protein sequence ID" value="MET4568116.1"/>
    <property type="molecule type" value="Genomic_DNA"/>
</dbReference>
<gene>
    <name evidence="4" type="ORF">ABIE04_000443</name>
</gene>
<dbReference type="RefSeq" id="WP_354546958.1">
    <property type="nucleotide sequence ID" value="NZ_JBEPSD010000001.1"/>
</dbReference>
<comment type="caution">
    <text evidence="4">The sequence shown here is derived from an EMBL/GenBank/DDBJ whole genome shotgun (WGS) entry which is preliminary data.</text>
</comment>
<reference evidence="4 5" key="1">
    <citation type="submission" date="2024-06" db="EMBL/GenBank/DDBJ databases">
        <title>Sorghum-associated microbial communities from plants grown in Nebraska, USA.</title>
        <authorList>
            <person name="Schachtman D."/>
        </authorList>
    </citation>
    <scope>NUCLEOTIDE SEQUENCE [LARGE SCALE GENOMIC DNA]</scope>
    <source>
        <strain evidence="4 5">1757</strain>
    </source>
</reference>
<evidence type="ECO:0000256" key="2">
    <source>
        <dbReference type="ARBA" id="ARBA00022643"/>
    </source>
</evidence>
<dbReference type="Pfam" id="PF03358">
    <property type="entry name" value="FMN_red"/>
    <property type="match status" value="1"/>
</dbReference>
<dbReference type="PANTHER" id="PTHR30543:SF21">
    <property type="entry name" value="NAD(P)H-DEPENDENT FMN REDUCTASE LOT6"/>
    <property type="match status" value="1"/>
</dbReference>
<dbReference type="Gene3D" id="3.40.50.360">
    <property type="match status" value="1"/>
</dbReference>
<dbReference type="InterPro" id="IPR029039">
    <property type="entry name" value="Flavoprotein-like_sf"/>
</dbReference>
<keyword evidence="2" id="KW-0285">Flavoprotein</keyword>
<proteinExistence type="predicted"/>
<dbReference type="InterPro" id="IPR050712">
    <property type="entry name" value="NAD(P)H-dep_reductase"/>
</dbReference>
<dbReference type="Proteomes" id="UP001549251">
    <property type="component" value="Unassembled WGS sequence"/>
</dbReference>
<comment type="cofactor">
    <cofactor evidence="1">
        <name>FMN</name>
        <dbReference type="ChEBI" id="CHEBI:58210"/>
    </cofactor>
</comment>
<evidence type="ECO:0000256" key="1">
    <source>
        <dbReference type="ARBA" id="ARBA00001917"/>
    </source>
</evidence>
<feature type="domain" description="NADPH-dependent FMN reductase-like" evidence="3">
    <location>
        <begin position="7"/>
        <end position="140"/>
    </location>
</feature>
<evidence type="ECO:0000313" key="5">
    <source>
        <dbReference type="Proteomes" id="UP001549251"/>
    </source>
</evidence>
<evidence type="ECO:0000313" key="4">
    <source>
        <dbReference type="EMBL" id="MET4568116.1"/>
    </source>
</evidence>
<accession>A0ABV2PSV1</accession>
<keyword evidence="2" id="KW-0288">FMN</keyword>
<organism evidence="4 5">
    <name type="scientific">Rhodanobacter soli</name>
    <dbReference type="NCBI Taxonomy" id="590609"/>
    <lineage>
        <taxon>Bacteria</taxon>
        <taxon>Pseudomonadati</taxon>
        <taxon>Pseudomonadota</taxon>
        <taxon>Gammaproteobacteria</taxon>
        <taxon>Lysobacterales</taxon>
        <taxon>Rhodanobacteraceae</taxon>
        <taxon>Rhodanobacter</taxon>
    </lineage>
</organism>
<keyword evidence="5" id="KW-1185">Reference proteome</keyword>
<dbReference type="SUPFAM" id="SSF52218">
    <property type="entry name" value="Flavoproteins"/>
    <property type="match status" value="1"/>
</dbReference>